<evidence type="ECO:0000259" key="2">
    <source>
        <dbReference type="Pfam" id="PF01757"/>
    </source>
</evidence>
<dbReference type="InterPro" id="IPR050879">
    <property type="entry name" value="Acyltransferase_3"/>
</dbReference>
<dbReference type="PANTHER" id="PTHR23028">
    <property type="entry name" value="ACETYLTRANSFERASE"/>
    <property type="match status" value="1"/>
</dbReference>
<evidence type="ECO:0000313" key="3">
    <source>
        <dbReference type="EMBL" id="ABP87022.1"/>
    </source>
</evidence>
<proteinExistence type="predicted"/>
<accession>A4Y0A6</accession>
<keyword evidence="1" id="KW-1133">Transmembrane helix</keyword>
<feature type="transmembrane region" description="Helical" evidence="1">
    <location>
        <begin position="103"/>
        <end position="121"/>
    </location>
</feature>
<feature type="transmembrane region" description="Helical" evidence="1">
    <location>
        <begin position="141"/>
        <end position="164"/>
    </location>
</feature>
<evidence type="ECO:0000256" key="1">
    <source>
        <dbReference type="SAM" id="Phobius"/>
    </source>
</evidence>
<feature type="transmembrane region" description="Helical" evidence="1">
    <location>
        <begin position="171"/>
        <end position="190"/>
    </location>
</feature>
<dbReference type="eggNOG" id="COG1835">
    <property type="taxonomic scope" value="Bacteria"/>
</dbReference>
<feature type="transmembrane region" description="Helical" evidence="1">
    <location>
        <begin position="21"/>
        <end position="41"/>
    </location>
</feature>
<dbReference type="AlphaFoldDB" id="A4Y0A6"/>
<name>A4Y0A6_ECTM1</name>
<feature type="domain" description="Acyltransferase 3" evidence="2">
    <location>
        <begin position="20"/>
        <end position="346"/>
    </location>
</feature>
<reference evidence="3" key="1">
    <citation type="submission" date="2007-04" db="EMBL/GenBank/DDBJ databases">
        <title>Complete sequence of Pseudomonas mendocina ymp.</title>
        <authorList>
            <consortium name="US DOE Joint Genome Institute"/>
            <person name="Copeland A."/>
            <person name="Lucas S."/>
            <person name="Lapidus A."/>
            <person name="Barry K."/>
            <person name="Glavina del Rio T."/>
            <person name="Dalin E."/>
            <person name="Tice H."/>
            <person name="Pitluck S."/>
            <person name="Kiss H."/>
            <person name="Brettin T."/>
            <person name="Detter J.C."/>
            <person name="Bruce D."/>
            <person name="Han C."/>
            <person name="Schmutz J."/>
            <person name="Larimer F."/>
            <person name="Land M."/>
            <person name="Hauser L."/>
            <person name="Kyrpides N."/>
            <person name="Mikhailova N."/>
            <person name="Hersman L."/>
            <person name="Dubois J."/>
            <person name="Maurice P."/>
            <person name="Richardson P."/>
        </authorList>
    </citation>
    <scope>NUCLEOTIDE SEQUENCE [LARGE SCALE GENOMIC DNA]</scope>
    <source>
        <strain evidence="3">Ymp</strain>
    </source>
</reference>
<dbReference type="Pfam" id="PF01757">
    <property type="entry name" value="Acyl_transf_3"/>
    <property type="match status" value="1"/>
</dbReference>
<feature type="transmembrane region" description="Helical" evidence="1">
    <location>
        <begin position="258"/>
        <end position="278"/>
    </location>
</feature>
<dbReference type="HOGENOM" id="CLU_005679_2_0_6"/>
<organism evidence="3">
    <name type="scientific">Ectopseudomonas mendocina (strain ymp)</name>
    <name type="common">Pseudomonas mendocina</name>
    <dbReference type="NCBI Taxonomy" id="399739"/>
    <lineage>
        <taxon>Bacteria</taxon>
        <taxon>Pseudomonadati</taxon>
        <taxon>Pseudomonadota</taxon>
        <taxon>Gammaproteobacteria</taxon>
        <taxon>Pseudomonadales</taxon>
        <taxon>Pseudomonadaceae</taxon>
        <taxon>Ectopseudomonas</taxon>
    </lineage>
</organism>
<feature type="transmembrane region" description="Helical" evidence="1">
    <location>
        <begin position="298"/>
        <end position="318"/>
    </location>
</feature>
<feature type="transmembrane region" description="Helical" evidence="1">
    <location>
        <begin position="61"/>
        <end position="82"/>
    </location>
</feature>
<gene>
    <name evidence="3" type="ordered locus">Pmen_4275</name>
</gene>
<dbReference type="InterPro" id="IPR002656">
    <property type="entry name" value="Acyl_transf_3_dom"/>
</dbReference>
<feature type="transmembrane region" description="Helical" evidence="1">
    <location>
        <begin position="233"/>
        <end position="252"/>
    </location>
</feature>
<dbReference type="KEGG" id="pmy:Pmen_4275"/>
<sequence>MPAPILQRTHEKQPAMGKLHSLQALRGIAVLAVLLFHMIAVEGKYSAGATLLAYEALWLQLGVDLFFVISGFVMVLVTRNRFQQPRELGRFLFHRIARIYPNYWIYFLLTLSVLLLQPHLVNSSHGSSNIWLSFFLVPNEQVQLVMVAWSLIFELWFYLVFSALLLCREKWLPTLLASWALGLILFNVSADLEAFSPLMKIVLHPYALEFILGSAAGLIFFSRHAHRIPLRPLCLLAVLAMIALPWFFSAQVSGPEGVLRMLLCGGSFALLLLALALLEQRQHWAPPATLSAIGDMSYTVYLSHILVLGVIGKIWQWYGPDPSTLLDNVLFVSLMFGAALSYGWLAYKTLEKPLVNLLNQYGNRWFRQRAPTLLDSAPR</sequence>
<dbReference type="GO" id="GO:0000271">
    <property type="term" value="P:polysaccharide biosynthetic process"/>
    <property type="evidence" value="ECO:0007669"/>
    <property type="project" value="TreeGrafter"/>
</dbReference>
<keyword evidence="3" id="KW-0012">Acyltransferase</keyword>
<protein>
    <submittedName>
        <fullName evidence="3">Acyltransferase 3</fullName>
    </submittedName>
</protein>
<feature type="transmembrane region" description="Helical" evidence="1">
    <location>
        <begin position="330"/>
        <end position="347"/>
    </location>
</feature>
<feature type="transmembrane region" description="Helical" evidence="1">
    <location>
        <begin position="202"/>
        <end position="221"/>
    </location>
</feature>
<dbReference type="EMBL" id="CP000680">
    <property type="protein sequence ID" value="ABP87022.1"/>
    <property type="molecule type" value="Genomic_DNA"/>
</dbReference>
<dbReference type="STRING" id="399739.Pmen_4275"/>
<dbReference type="GO" id="GO:0016020">
    <property type="term" value="C:membrane"/>
    <property type="evidence" value="ECO:0007669"/>
    <property type="project" value="TreeGrafter"/>
</dbReference>
<keyword evidence="1" id="KW-0812">Transmembrane</keyword>
<keyword evidence="1" id="KW-0472">Membrane</keyword>
<dbReference type="PANTHER" id="PTHR23028:SF131">
    <property type="entry name" value="BLR2367 PROTEIN"/>
    <property type="match status" value="1"/>
</dbReference>
<keyword evidence="3" id="KW-0808">Transferase</keyword>
<dbReference type="GO" id="GO:0016747">
    <property type="term" value="F:acyltransferase activity, transferring groups other than amino-acyl groups"/>
    <property type="evidence" value="ECO:0007669"/>
    <property type="project" value="InterPro"/>
</dbReference>